<keyword evidence="2 3" id="KW-0456">Lyase</keyword>
<evidence type="ECO:0000256" key="2">
    <source>
        <dbReference type="ARBA" id="ARBA00023239"/>
    </source>
</evidence>
<comment type="catalytic activity">
    <reaction evidence="3 4">
        <text>(R)-4'-phosphopantothenate + L-cysteine + CTP = N-[(R)-4-phosphopantothenoyl]-L-cysteine + CMP + diphosphate + H(+)</text>
        <dbReference type="Rhea" id="RHEA:19397"/>
        <dbReference type="ChEBI" id="CHEBI:10986"/>
        <dbReference type="ChEBI" id="CHEBI:15378"/>
        <dbReference type="ChEBI" id="CHEBI:33019"/>
        <dbReference type="ChEBI" id="CHEBI:35235"/>
        <dbReference type="ChEBI" id="CHEBI:37563"/>
        <dbReference type="ChEBI" id="CHEBI:59458"/>
        <dbReference type="ChEBI" id="CHEBI:60377"/>
        <dbReference type="EC" id="6.3.2.5"/>
    </reaction>
</comment>
<evidence type="ECO:0000313" key="8">
    <source>
        <dbReference type="Proteomes" id="UP000295531"/>
    </source>
</evidence>
<feature type="binding site" evidence="3">
    <location>
        <begin position="310"/>
        <end position="313"/>
    </location>
    <ligand>
        <name>CTP</name>
        <dbReference type="ChEBI" id="CHEBI:37563"/>
    </ligand>
</feature>
<comment type="cofactor">
    <cofactor evidence="3">
        <name>Mg(2+)</name>
        <dbReference type="ChEBI" id="CHEBI:18420"/>
    </cofactor>
</comment>
<keyword evidence="3 4" id="KW-0436">Ligase</keyword>
<gene>
    <name evidence="3" type="primary">coaBC</name>
    <name evidence="7" type="ORF">DEU29_11810</name>
</gene>
<comment type="similarity">
    <text evidence="3 4">In the C-terminal section; belongs to the PPC synthetase family.</text>
</comment>
<comment type="catalytic activity">
    <reaction evidence="3 4">
        <text>N-[(R)-4-phosphopantothenoyl]-L-cysteine + H(+) = (R)-4'-phosphopantetheine + CO2</text>
        <dbReference type="Rhea" id="RHEA:16793"/>
        <dbReference type="ChEBI" id="CHEBI:15378"/>
        <dbReference type="ChEBI" id="CHEBI:16526"/>
        <dbReference type="ChEBI" id="CHEBI:59458"/>
        <dbReference type="ChEBI" id="CHEBI:61723"/>
        <dbReference type="EC" id="4.1.1.36"/>
    </reaction>
</comment>
<dbReference type="GO" id="GO:0004632">
    <property type="term" value="F:phosphopantothenate--cysteine ligase activity"/>
    <property type="evidence" value="ECO:0007669"/>
    <property type="project" value="UniProtKB-UniRule"/>
</dbReference>
<keyword evidence="3" id="KW-0460">Magnesium</keyword>
<dbReference type="Gene3D" id="3.40.50.10300">
    <property type="entry name" value="CoaB-like"/>
    <property type="match status" value="1"/>
</dbReference>
<dbReference type="SUPFAM" id="SSF52507">
    <property type="entry name" value="Homo-oligomeric flavin-containing Cys decarboxylases, HFCD"/>
    <property type="match status" value="1"/>
</dbReference>
<comment type="similarity">
    <text evidence="3 4">In the N-terminal section; belongs to the HFCD (homo-oligomeric flavin containing Cys decarboxylase) superfamily.</text>
</comment>
<dbReference type="Proteomes" id="UP000295531">
    <property type="component" value="Unassembled WGS sequence"/>
</dbReference>
<name>A0A4R6NZM1_9GAMM</name>
<dbReference type="EC" id="6.3.2.5" evidence="3"/>
<dbReference type="AlphaFoldDB" id="A0A4R6NZM1"/>
<feature type="region of interest" description="Phosphopantothenate--cysteine ligase" evidence="3">
    <location>
        <begin position="196"/>
        <end position="406"/>
    </location>
</feature>
<dbReference type="PANTHER" id="PTHR14359">
    <property type="entry name" value="HOMO-OLIGOMERIC FLAVIN CONTAINING CYS DECARBOXYLASE FAMILY"/>
    <property type="match status" value="1"/>
</dbReference>
<comment type="function">
    <text evidence="4">Catalyzes two steps in the biosynthesis of coenzyme A. In the first step cysteine is conjugated to 4'-phosphopantothenate to form 4-phosphopantothenoylcysteine, in the latter compound is decarboxylated to form 4'-phosphopantotheine.</text>
</comment>
<dbReference type="HAMAP" id="MF_02225">
    <property type="entry name" value="CoaBC"/>
    <property type="match status" value="1"/>
</dbReference>
<evidence type="ECO:0000259" key="6">
    <source>
        <dbReference type="Pfam" id="PF04127"/>
    </source>
</evidence>
<feature type="binding site" evidence="3">
    <location>
        <position position="328"/>
    </location>
    <ligand>
        <name>CTP</name>
        <dbReference type="ChEBI" id="CHEBI:37563"/>
    </ligand>
</feature>
<comment type="cofactor">
    <cofactor evidence="3">
        <name>FMN</name>
        <dbReference type="ChEBI" id="CHEBI:58210"/>
    </cofactor>
    <text evidence="3">Binds 1 FMN per subunit.</text>
</comment>
<organism evidence="7 8">
    <name type="scientific">Idiomarina aquatica</name>
    <dbReference type="NCBI Taxonomy" id="1327752"/>
    <lineage>
        <taxon>Bacteria</taxon>
        <taxon>Pseudomonadati</taxon>
        <taxon>Pseudomonadota</taxon>
        <taxon>Gammaproteobacteria</taxon>
        <taxon>Alteromonadales</taxon>
        <taxon>Idiomarinaceae</taxon>
        <taxon>Idiomarina</taxon>
    </lineage>
</organism>
<dbReference type="GO" id="GO:0046872">
    <property type="term" value="F:metal ion binding"/>
    <property type="evidence" value="ECO:0007669"/>
    <property type="project" value="UniProtKB-KW"/>
</dbReference>
<feature type="domain" description="Flavoprotein" evidence="5">
    <location>
        <begin position="7"/>
        <end position="171"/>
    </location>
</feature>
<feature type="binding site" evidence="3">
    <location>
        <position position="292"/>
    </location>
    <ligand>
        <name>CTP</name>
        <dbReference type="ChEBI" id="CHEBI:37563"/>
    </ligand>
</feature>
<evidence type="ECO:0000256" key="1">
    <source>
        <dbReference type="ARBA" id="ARBA00022793"/>
    </source>
</evidence>
<dbReference type="GO" id="GO:0015941">
    <property type="term" value="P:pantothenate catabolic process"/>
    <property type="evidence" value="ECO:0007669"/>
    <property type="project" value="InterPro"/>
</dbReference>
<dbReference type="InterPro" id="IPR036551">
    <property type="entry name" value="Flavin_trans-like"/>
</dbReference>
<dbReference type="GO" id="GO:0015937">
    <property type="term" value="P:coenzyme A biosynthetic process"/>
    <property type="evidence" value="ECO:0007669"/>
    <property type="project" value="UniProtKB-UniRule"/>
</dbReference>
<feature type="binding site" evidence="3">
    <location>
        <position position="342"/>
    </location>
    <ligand>
        <name>CTP</name>
        <dbReference type="ChEBI" id="CHEBI:37563"/>
    </ligand>
</feature>
<evidence type="ECO:0000259" key="5">
    <source>
        <dbReference type="Pfam" id="PF02441"/>
    </source>
</evidence>
<dbReference type="RefSeq" id="WP_133540469.1">
    <property type="nucleotide sequence ID" value="NZ_SNXI01000018.1"/>
</dbReference>
<accession>A0A4R6NZM1</accession>
<dbReference type="Pfam" id="PF04127">
    <property type="entry name" value="DFP"/>
    <property type="match status" value="1"/>
</dbReference>
<feature type="active site" description="Proton donor" evidence="3">
    <location>
        <position position="159"/>
    </location>
</feature>
<dbReference type="Pfam" id="PF02441">
    <property type="entry name" value="Flavoprotein"/>
    <property type="match status" value="1"/>
</dbReference>
<dbReference type="SUPFAM" id="SSF102645">
    <property type="entry name" value="CoaB-like"/>
    <property type="match status" value="1"/>
</dbReference>
<feature type="region of interest" description="Phosphopantothenoylcysteine decarboxylase" evidence="3">
    <location>
        <begin position="1"/>
        <end position="195"/>
    </location>
</feature>
<reference evidence="7 8" key="1">
    <citation type="submission" date="2019-03" db="EMBL/GenBank/DDBJ databases">
        <title>Freshwater and sediment microbial communities from various areas in North America, analyzing microbe dynamics in response to fracking.</title>
        <authorList>
            <person name="Lamendella R."/>
        </authorList>
    </citation>
    <scope>NUCLEOTIDE SEQUENCE [LARGE SCALE GENOMIC DNA]</scope>
    <source>
        <strain evidence="7 8">18_TX</strain>
    </source>
</reference>
<dbReference type="OrthoDB" id="9802554at2"/>
<dbReference type="UniPathway" id="UPA00241">
    <property type="reaction ID" value="UER00353"/>
</dbReference>
<dbReference type="Gene3D" id="3.40.50.1950">
    <property type="entry name" value="Flavin prenyltransferase-like"/>
    <property type="match status" value="1"/>
</dbReference>
<dbReference type="GO" id="GO:0004633">
    <property type="term" value="F:phosphopantothenoylcysteine decarboxylase activity"/>
    <property type="evidence" value="ECO:0007669"/>
    <property type="project" value="UniProtKB-UniRule"/>
</dbReference>
<dbReference type="InterPro" id="IPR007085">
    <property type="entry name" value="DNA/pantothenate-metab_flavo_C"/>
</dbReference>
<dbReference type="EMBL" id="SNXI01000018">
    <property type="protein sequence ID" value="TDP29041.1"/>
    <property type="molecule type" value="Genomic_DNA"/>
</dbReference>
<feature type="binding site" evidence="3">
    <location>
        <position position="346"/>
    </location>
    <ligand>
        <name>CTP</name>
        <dbReference type="ChEBI" id="CHEBI:37563"/>
    </ligand>
</feature>
<sequence length="406" mass="43050">MQALQDKNILLGISGGIAAYKTPDLVRRLKEVGANVRVVLTRGGEAFVTPLSLQAVSANPVSTDLLDPTAEAAMGHIELAKWADLILIAPASANVIARLANGMADDLLTTLVLASTAPVAIAPAMNQQMWAAPAVQENMTRLQQRGLAIFGPGSGSQACGDTGAGRMLEPVELRQLSADLLSTQASTENIWQGTRITITAGPTREAIDPVRYISNHSSGKMGFELAAAARKMGAEVTLIAGPVSLPTPTGVTRIDVVTAEQMLAAVQASSMDVFISCAAVADYRPATVAEQKIKKEANGEESQLALVKNPDILKTIAVSAQPPFCIGFAAETENVKAHALDKLKRKQLKLIVANNVSDSRIGFNSNDNAVTVYWQNGEQDFAPQSKALLASELNQLFAQHYFELRG</sequence>
<dbReference type="PANTHER" id="PTHR14359:SF6">
    <property type="entry name" value="PHOSPHOPANTOTHENOYLCYSTEINE DECARBOXYLASE"/>
    <property type="match status" value="1"/>
</dbReference>
<dbReference type="GO" id="GO:0010181">
    <property type="term" value="F:FMN binding"/>
    <property type="evidence" value="ECO:0007669"/>
    <property type="project" value="UniProtKB-UniRule"/>
</dbReference>
<evidence type="ECO:0000313" key="7">
    <source>
        <dbReference type="EMBL" id="TDP29041.1"/>
    </source>
</evidence>
<keyword evidence="3 4" id="KW-0285">Flavoprotein</keyword>
<keyword evidence="1 3" id="KW-0210">Decarboxylase</keyword>
<dbReference type="EC" id="4.1.1.36" evidence="3"/>
<evidence type="ECO:0000256" key="4">
    <source>
        <dbReference type="RuleBase" id="RU364078"/>
    </source>
</evidence>
<keyword evidence="3" id="KW-0479">Metal-binding</keyword>
<comment type="function">
    <text evidence="3">Catalyzes two sequential steps in the biosynthesis of coenzyme A. In the first step cysteine is conjugated to 4'-phosphopantothenate to form 4-phosphopantothenoylcysteine. In the second step the latter compound is decarboxylated to form 4'-phosphopantotheine.</text>
</comment>
<comment type="caution">
    <text evidence="3">Lacks conserved residue(s) required for the propagation of feature annotation.</text>
</comment>
<proteinExistence type="inferred from homology"/>
<feature type="binding site" evidence="3">
    <location>
        <position position="282"/>
    </location>
    <ligand>
        <name>CTP</name>
        <dbReference type="ChEBI" id="CHEBI:37563"/>
    </ligand>
</feature>
<dbReference type="InterPro" id="IPR035929">
    <property type="entry name" value="CoaB-like_sf"/>
</dbReference>
<comment type="pathway">
    <text evidence="3 4">Cofactor biosynthesis; coenzyme A biosynthesis; CoA from (R)-pantothenate: step 3/5.</text>
</comment>
<dbReference type="InterPro" id="IPR005252">
    <property type="entry name" value="CoaBC"/>
</dbReference>
<protein>
    <recommendedName>
        <fullName evidence="3">Coenzyme A biosynthesis bifunctional protein CoaBC</fullName>
    </recommendedName>
    <alternativeName>
        <fullName evidence="3">DNA/pantothenate metabolism flavoprotein</fullName>
    </alternativeName>
    <alternativeName>
        <fullName evidence="3">Phosphopantothenoylcysteine synthetase/decarboxylase</fullName>
        <shortName evidence="3">PPCS-PPCDC</shortName>
    </alternativeName>
    <domain>
        <recommendedName>
            <fullName evidence="3">Phosphopantothenoylcysteine decarboxylase</fullName>
            <shortName evidence="3">PPC decarboxylase</shortName>
            <shortName evidence="3">PPC-DC</shortName>
            <ecNumber evidence="3">4.1.1.36</ecNumber>
        </recommendedName>
        <alternativeName>
            <fullName evidence="3">CoaC</fullName>
        </alternativeName>
    </domain>
    <domain>
        <recommendedName>
            <fullName evidence="3">Phosphopantothenate--cysteine ligase</fullName>
            <ecNumber evidence="3">6.3.2.5</ecNumber>
        </recommendedName>
        <alternativeName>
            <fullName evidence="3">CoaB</fullName>
        </alternativeName>
        <alternativeName>
            <fullName evidence="3">Phosphopantothenoylcysteine synthetase</fullName>
            <shortName evidence="3">PPC synthetase</shortName>
            <shortName evidence="3">PPC-S</shortName>
        </alternativeName>
    </domain>
</protein>
<dbReference type="NCBIfam" id="TIGR00521">
    <property type="entry name" value="coaBC_dfp"/>
    <property type="match status" value="1"/>
</dbReference>
<dbReference type="GO" id="GO:0071513">
    <property type="term" value="C:phosphopantothenoylcysteine decarboxylase complex"/>
    <property type="evidence" value="ECO:0007669"/>
    <property type="project" value="TreeGrafter"/>
</dbReference>
<evidence type="ECO:0000256" key="3">
    <source>
        <dbReference type="HAMAP-Rule" id="MF_02225"/>
    </source>
</evidence>
<comment type="caution">
    <text evidence="7">The sequence shown here is derived from an EMBL/GenBank/DDBJ whole genome shotgun (WGS) entry which is preliminary data.</text>
</comment>
<feature type="domain" description="DNA/pantothenate metabolism flavoprotein C-terminal" evidence="6">
    <location>
        <begin position="191"/>
        <end position="396"/>
    </location>
</feature>
<keyword evidence="8" id="KW-1185">Reference proteome</keyword>
<keyword evidence="3" id="KW-0511">Multifunctional enzyme</keyword>
<keyword evidence="3 4" id="KW-0288">FMN</keyword>
<comment type="pathway">
    <text evidence="3 4">Cofactor biosynthesis; coenzyme A biosynthesis; CoA from (R)-pantothenate: step 2/5.</text>
</comment>
<dbReference type="InterPro" id="IPR003382">
    <property type="entry name" value="Flavoprotein"/>
</dbReference>